<comment type="caution">
    <text evidence="3">The sequence shown here is derived from an EMBL/GenBank/DDBJ whole genome shotgun (WGS) entry which is preliminary data.</text>
</comment>
<dbReference type="Proteomes" id="UP001221142">
    <property type="component" value="Unassembled WGS sequence"/>
</dbReference>
<evidence type="ECO:0000313" key="3">
    <source>
        <dbReference type="EMBL" id="KAJ7644391.1"/>
    </source>
</evidence>
<evidence type="ECO:0000259" key="2">
    <source>
        <dbReference type="Pfam" id="PF20152"/>
    </source>
</evidence>
<feature type="transmembrane region" description="Helical" evidence="1">
    <location>
        <begin position="20"/>
        <end position="43"/>
    </location>
</feature>
<keyword evidence="1" id="KW-0472">Membrane</keyword>
<feature type="transmembrane region" description="Helical" evidence="1">
    <location>
        <begin position="168"/>
        <end position="190"/>
    </location>
</feature>
<dbReference type="PANTHER" id="PTHR40465:SF1">
    <property type="entry name" value="DUF6534 DOMAIN-CONTAINING PROTEIN"/>
    <property type="match status" value="1"/>
</dbReference>
<feature type="domain" description="DUF6534" evidence="2">
    <location>
        <begin position="174"/>
        <end position="263"/>
    </location>
</feature>
<accession>A0AAD7CC02</accession>
<dbReference type="PANTHER" id="PTHR40465">
    <property type="entry name" value="CHROMOSOME 1, WHOLE GENOME SHOTGUN SEQUENCE"/>
    <property type="match status" value="1"/>
</dbReference>
<dbReference type="Pfam" id="PF20152">
    <property type="entry name" value="DUF6534"/>
    <property type="match status" value="1"/>
</dbReference>
<sequence>MSAPQTLPPIPAHIETLTGPLVVGELLGTYLFGILTVQFYLYHLNFPNDAKWIKYLVCSIFTLDLASIVMCIADSWHWFASGYGNIIFLNDIWLSAFDTPMLGAFIAAIVQCFYCHRIWTLNKYTLPICILVSMLAVAQIIAGIYGAVVGHRARTFAAAGPKVRAATWVVNIGAAVADVLIMVTMSILLLRSRVRTNHARTDFIVRRIINLTVETNLLSSTLAVLTVILLVGVPNTNYFTAPSILLGRIYSNSLLLILNNRKYMSSDNVVSDAGTESFHTSTRKTALTFTTLAQTDDRSDGEDRYQLTESRVDGTLDDGNSNSVDIR</sequence>
<organism evidence="3 4">
    <name type="scientific">Roridomyces roridus</name>
    <dbReference type="NCBI Taxonomy" id="1738132"/>
    <lineage>
        <taxon>Eukaryota</taxon>
        <taxon>Fungi</taxon>
        <taxon>Dikarya</taxon>
        <taxon>Basidiomycota</taxon>
        <taxon>Agaricomycotina</taxon>
        <taxon>Agaricomycetes</taxon>
        <taxon>Agaricomycetidae</taxon>
        <taxon>Agaricales</taxon>
        <taxon>Marasmiineae</taxon>
        <taxon>Mycenaceae</taxon>
        <taxon>Roridomyces</taxon>
    </lineage>
</organism>
<feature type="transmembrane region" description="Helical" evidence="1">
    <location>
        <begin position="55"/>
        <end position="80"/>
    </location>
</feature>
<feature type="transmembrane region" description="Helical" evidence="1">
    <location>
        <begin position="211"/>
        <end position="233"/>
    </location>
</feature>
<protein>
    <recommendedName>
        <fullName evidence="2">DUF6534 domain-containing protein</fullName>
    </recommendedName>
</protein>
<evidence type="ECO:0000313" key="4">
    <source>
        <dbReference type="Proteomes" id="UP001221142"/>
    </source>
</evidence>
<keyword evidence="1" id="KW-1133">Transmembrane helix</keyword>
<reference evidence="3" key="1">
    <citation type="submission" date="2023-03" db="EMBL/GenBank/DDBJ databases">
        <title>Massive genome expansion in bonnet fungi (Mycena s.s.) driven by repeated elements and novel gene families across ecological guilds.</title>
        <authorList>
            <consortium name="Lawrence Berkeley National Laboratory"/>
            <person name="Harder C.B."/>
            <person name="Miyauchi S."/>
            <person name="Viragh M."/>
            <person name="Kuo A."/>
            <person name="Thoen E."/>
            <person name="Andreopoulos B."/>
            <person name="Lu D."/>
            <person name="Skrede I."/>
            <person name="Drula E."/>
            <person name="Henrissat B."/>
            <person name="Morin E."/>
            <person name="Kohler A."/>
            <person name="Barry K."/>
            <person name="LaButti K."/>
            <person name="Morin E."/>
            <person name="Salamov A."/>
            <person name="Lipzen A."/>
            <person name="Mereny Z."/>
            <person name="Hegedus B."/>
            <person name="Baldrian P."/>
            <person name="Stursova M."/>
            <person name="Weitz H."/>
            <person name="Taylor A."/>
            <person name="Grigoriev I.V."/>
            <person name="Nagy L.G."/>
            <person name="Martin F."/>
            <person name="Kauserud H."/>
        </authorList>
    </citation>
    <scope>NUCLEOTIDE SEQUENCE</scope>
    <source>
        <strain evidence="3">9284</strain>
    </source>
</reference>
<dbReference type="EMBL" id="JARKIF010000003">
    <property type="protein sequence ID" value="KAJ7644391.1"/>
    <property type="molecule type" value="Genomic_DNA"/>
</dbReference>
<evidence type="ECO:0000256" key="1">
    <source>
        <dbReference type="SAM" id="Phobius"/>
    </source>
</evidence>
<dbReference type="AlphaFoldDB" id="A0AAD7CC02"/>
<proteinExistence type="predicted"/>
<feature type="transmembrane region" description="Helical" evidence="1">
    <location>
        <begin position="126"/>
        <end position="148"/>
    </location>
</feature>
<feature type="transmembrane region" description="Helical" evidence="1">
    <location>
        <begin position="239"/>
        <end position="258"/>
    </location>
</feature>
<gene>
    <name evidence="3" type="ORF">FB45DRAFT_897753</name>
</gene>
<keyword evidence="1" id="KW-0812">Transmembrane</keyword>
<name>A0AAD7CC02_9AGAR</name>
<keyword evidence="4" id="KW-1185">Reference proteome</keyword>
<feature type="transmembrane region" description="Helical" evidence="1">
    <location>
        <begin position="92"/>
        <end position="114"/>
    </location>
</feature>
<dbReference type="InterPro" id="IPR045339">
    <property type="entry name" value="DUF6534"/>
</dbReference>